<feature type="domain" description="DUF155" evidence="2">
    <location>
        <begin position="195"/>
        <end position="334"/>
    </location>
</feature>
<protein>
    <recommendedName>
        <fullName evidence="2">DUF155 domain-containing protein</fullName>
    </recommendedName>
</protein>
<evidence type="ECO:0000313" key="4">
    <source>
        <dbReference type="Proteomes" id="UP000604825"/>
    </source>
</evidence>
<dbReference type="Pfam" id="PF02582">
    <property type="entry name" value="DUF155"/>
    <property type="match status" value="1"/>
</dbReference>
<dbReference type="InterPro" id="IPR051624">
    <property type="entry name" value="RMD1/Sad1-interacting"/>
</dbReference>
<dbReference type="AlphaFoldDB" id="A0A811Q9A0"/>
<dbReference type="GO" id="GO:0005739">
    <property type="term" value="C:mitochondrion"/>
    <property type="evidence" value="ECO:0007669"/>
    <property type="project" value="UniProtKB-ARBA"/>
</dbReference>
<evidence type="ECO:0000313" key="3">
    <source>
        <dbReference type="EMBL" id="CAD6252680.1"/>
    </source>
</evidence>
<keyword evidence="4" id="KW-1185">Reference proteome</keyword>
<organism evidence="3 4">
    <name type="scientific">Miscanthus lutarioriparius</name>
    <dbReference type="NCBI Taxonomy" id="422564"/>
    <lineage>
        <taxon>Eukaryota</taxon>
        <taxon>Viridiplantae</taxon>
        <taxon>Streptophyta</taxon>
        <taxon>Embryophyta</taxon>
        <taxon>Tracheophyta</taxon>
        <taxon>Spermatophyta</taxon>
        <taxon>Magnoliopsida</taxon>
        <taxon>Liliopsida</taxon>
        <taxon>Poales</taxon>
        <taxon>Poaceae</taxon>
        <taxon>PACMAD clade</taxon>
        <taxon>Panicoideae</taxon>
        <taxon>Andropogonodae</taxon>
        <taxon>Andropogoneae</taxon>
        <taxon>Saccharinae</taxon>
        <taxon>Miscanthus</taxon>
    </lineage>
</organism>
<comment type="similarity">
    <text evidence="1">Belongs to the RMD1/sif2 family.</text>
</comment>
<dbReference type="PANTHER" id="PTHR16255:SF21">
    <property type="entry name" value="OS01G0764300 PROTEIN"/>
    <property type="match status" value="1"/>
</dbReference>
<dbReference type="PANTHER" id="PTHR16255">
    <property type="entry name" value="REQUIRED FOR MEIOTIC NUCLEAR DIVISION PROTEIN 1 HOMOLOG"/>
    <property type="match status" value="1"/>
</dbReference>
<accession>A0A811Q9A0</accession>
<sequence>MEPPPPVGGAAATMGVGYLGASPTPCRSGGAPSSTWDLAAPPPHRPGIRWHPLPIALLIRWYLLSIPIVSCTPSFGARSAGSNAVAAHVSPFSRLFSSASAAVAIAPHDAHDSGLGGSAYWAWIRAGTESAPAPMPPQEEEDEGPARYIPIKAYFLSTSIDLKSMQAEHGNDIVPPPTCLLNYIALWYSKFPPEIIFQYGSALLFSIADHEAEYYLDIIRKHASGWLPETRKDDYAVVEKPSLTTWAKGGLDYIVLKSLDTDGICIISSVLGQSITLDHYIRQVDDMVEEFTEINRVTEKTGNFTMQRKKLFQLVGKANSNLVDVIIRLGLFDRYVYDTQVLYFLFRMVPSLIQHI</sequence>
<proteinExistence type="inferred from homology"/>
<dbReference type="InterPro" id="IPR003734">
    <property type="entry name" value="DUF155"/>
</dbReference>
<evidence type="ECO:0000256" key="1">
    <source>
        <dbReference type="ARBA" id="ARBA00008306"/>
    </source>
</evidence>
<comment type="caution">
    <text evidence="3">The sequence shown here is derived from an EMBL/GenBank/DDBJ whole genome shotgun (WGS) entry which is preliminary data.</text>
</comment>
<dbReference type="OrthoDB" id="1937558at2759"/>
<reference evidence="3" key="1">
    <citation type="submission" date="2020-10" db="EMBL/GenBank/DDBJ databases">
        <authorList>
            <person name="Han B."/>
            <person name="Lu T."/>
            <person name="Zhao Q."/>
            <person name="Huang X."/>
            <person name="Zhao Y."/>
        </authorList>
    </citation>
    <scope>NUCLEOTIDE SEQUENCE</scope>
</reference>
<gene>
    <name evidence="3" type="ORF">NCGR_LOCUS36328</name>
</gene>
<name>A0A811Q9A0_9POAL</name>
<dbReference type="Proteomes" id="UP000604825">
    <property type="component" value="Unassembled WGS sequence"/>
</dbReference>
<dbReference type="EMBL" id="CAJGYO010000009">
    <property type="protein sequence ID" value="CAD6252680.1"/>
    <property type="molecule type" value="Genomic_DNA"/>
</dbReference>
<evidence type="ECO:0000259" key="2">
    <source>
        <dbReference type="Pfam" id="PF02582"/>
    </source>
</evidence>